<feature type="transmembrane region" description="Helical" evidence="1">
    <location>
        <begin position="23"/>
        <end position="43"/>
    </location>
</feature>
<accession>A0ABY5LU05</accession>
<organism evidence="2 3">
    <name type="scientific">Dolichospermum heterosporum TAC447</name>
    <dbReference type="NCBI Taxonomy" id="747523"/>
    <lineage>
        <taxon>Bacteria</taxon>
        <taxon>Bacillati</taxon>
        <taxon>Cyanobacteriota</taxon>
        <taxon>Cyanophyceae</taxon>
        <taxon>Nostocales</taxon>
        <taxon>Aphanizomenonaceae</taxon>
        <taxon>Dolichospermum</taxon>
        <taxon>Dolichospermum heterosporum</taxon>
    </lineage>
</organism>
<proteinExistence type="predicted"/>
<sequence length="45" mass="5172">MKCNFLSKLDFMRFNLPELMKSLGYFGVWGIMFAESGLLIGFFDG</sequence>
<dbReference type="EMBL" id="CP099464">
    <property type="protein sequence ID" value="UUO14346.1"/>
    <property type="molecule type" value="Genomic_DNA"/>
</dbReference>
<evidence type="ECO:0000313" key="2">
    <source>
        <dbReference type="EMBL" id="UUO14346.1"/>
    </source>
</evidence>
<keyword evidence="1" id="KW-0812">Transmembrane</keyword>
<evidence type="ECO:0000313" key="3">
    <source>
        <dbReference type="Proteomes" id="UP001057561"/>
    </source>
</evidence>
<keyword evidence="1" id="KW-0472">Membrane</keyword>
<name>A0ABY5LU05_9CYAN</name>
<evidence type="ECO:0000256" key="1">
    <source>
        <dbReference type="SAM" id="Phobius"/>
    </source>
</evidence>
<keyword evidence="3" id="KW-1185">Reference proteome</keyword>
<gene>
    <name evidence="2" type="ORF">NG743_20230</name>
</gene>
<protein>
    <submittedName>
        <fullName evidence="2">Uncharacterized protein</fullName>
    </submittedName>
</protein>
<keyword evidence="1" id="KW-1133">Transmembrane helix</keyword>
<dbReference type="RefSeq" id="WP_257120768.1">
    <property type="nucleotide sequence ID" value="NZ_CP099464.1"/>
</dbReference>
<reference evidence="2" key="1">
    <citation type="submission" date="2022-06" db="EMBL/GenBank/DDBJ databases">
        <title>Nostosin G and Spiroidesin B from the Cyanobacterium Dolichospermum sp. NIES-1697.</title>
        <authorList>
            <person name="Phan C.-S."/>
            <person name="Mehjabin J.J."/>
            <person name="Anas A.R.J."/>
            <person name="Hayasaka M."/>
            <person name="Onoki R."/>
            <person name="Wang J."/>
            <person name="Umezawa T."/>
            <person name="Washio K."/>
            <person name="Morikawa M."/>
            <person name="Okino T."/>
        </authorList>
    </citation>
    <scope>NUCLEOTIDE SEQUENCE</scope>
    <source>
        <strain evidence="2">NIES-1697</strain>
    </source>
</reference>
<dbReference type="Proteomes" id="UP001057561">
    <property type="component" value="Chromosome"/>
</dbReference>